<evidence type="ECO:0000256" key="1">
    <source>
        <dbReference type="SAM" id="Phobius"/>
    </source>
</evidence>
<gene>
    <name evidence="2" type="ORF">ACFPK2_15135</name>
</gene>
<proteinExistence type="predicted"/>
<feature type="transmembrane region" description="Helical" evidence="1">
    <location>
        <begin position="21"/>
        <end position="42"/>
    </location>
</feature>
<keyword evidence="1" id="KW-0472">Membrane</keyword>
<dbReference type="Proteomes" id="UP001595976">
    <property type="component" value="Unassembled WGS sequence"/>
</dbReference>
<organism evidence="2 3">
    <name type="scientific">Bosea minatitlanensis</name>
    <dbReference type="NCBI Taxonomy" id="128782"/>
    <lineage>
        <taxon>Bacteria</taxon>
        <taxon>Pseudomonadati</taxon>
        <taxon>Pseudomonadota</taxon>
        <taxon>Alphaproteobacteria</taxon>
        <taxon>Hyphomicrobiales</taxon>
        <taxon>Boseaceae</taxon>
        <taxon>Bosea</taxon>
    </lineage>
</organism>
<dbReference type="EMBL" id="JBHSLI010000006">
    <property type="protein sequence ID" value="MFC5294320.1"/>
    <property type="molecule type" value="Genomic_DNA"/>
</dbReference>
<comment type="caution">
    <text evidence="2">The sequence shown here is derived from an EMBL/GenBank/DDBJ whole genome shotgun (WGS) entry which is preliminary data.</text>
</comment>
<feature type="transmembrane region" description="Helical" evidence="1">
    <location>
        <begin position="114"/>
        <end position="132"/>
    </location>
</feature>
<keyword evidence="1" id="KW-0812">Transmembrane</keyword>
<evidence type="ECO:0000313" key="3">
    <source>
        <dbReference type="Proteomes" id="UP001595976"/>
    </source>
</evidence>
<evidence type="ECO:0000313" key="2">
    <source>
        <dbReference type="EMBL" id="MFC5294320.1"/>
    </source>
</evidence>
<name>A0ABW0F8Y5_9HYPH</name>
<evidence type="ECO:0008006" key="4">
    <source>
        <dbReference type="Google" id="ProtNLM"/>
    </source>
</evidence>
<dbReference type="RefSeq" id="WP_158446523.1">
    <property type="nucleotide sequence ID" value="NZ_JAOAOS010000009.1"/>
</dbReference>
<keyword evidence="3" id="KW-1185">Reference proteome</keyword>
<reference evidence="3" key="1">
    <citation type="journal article" date="2019" name="Int. J. Syst. Evol. Microbiol.">
        <title>The Global Catalogue of Microorganisms (GCM) 10K type strain sequencing project: providing services to taxonomists for standard genome sequencing and annotation.</title>
        <authorList>
            <consortium name="The Broad Institute Genomics Platform"/>
            <consortium name="The Broad Institute Genome Sequencing Center for Infectious Disease"/>
            <person name="Wu L."/>
            <person name="Ma J."/>
        </authorList>
    </citation>
    <scope>NUCLEOTIDE SEQUENCE [LARGE SCALE GENOMIC DNA]</scope>
    <source>
        <strain evidence="3">CGMCC 1.15643</strain>
    </source>
</reference>
<keyword evidence="1" id="KW-1133">Transmembrane helix</keyword>
<sequence length="140" mass="14244">MFGGLGSFIASEISGTVRRNATVIGLFAFAALLLLCAGGYALDAAHTLLTERYGAVAASLWVAGGLVLAALVAFCVGLFVRNRPRQPRPVAATAALAAAPLAARMLSSRTGWRVAALAGIGVLGTILGRQLFTGTDEGEA</sequence>
<feature type="transmembrane region" description="Helical" evidence="1">
    <location>
        <begin position="54"/>
        <end position="80"/>
    </location>
</feature>
<protein>
    <recommendedName>
        <fullName evidence="4">Major facilitator superfamily (MFS) profile domain-containing protein</fullName>
    </recommendedName>
</protein>
<accession>A0ABW0F8Y5</accession>